<name>A0A316UAM4_9BASI</name>
<gene>
    <name evidence="13" type="ORF">BCV69DRAFT_281263</name>
</gene>
<dbReference type="Gene3D" id="1.10.630.10">
    <property type="entry name" value="Cytochrome P450"/>
    <property type="match status" value="1"/>
</dbReference>
<dbReference type="InterPro" id="IPR036396">
    <property type="entry name" value="Cyt_P450_sf"/>
</dbReference>
<dbReference type="PRINTS" id="PR00385">
    <property type="entry name" value="P450"/>
</dbReference>
<dbReference type="GO" id="GO:0016020">
    <property type="term" value="C:membrane"/>
    <property type="evidence" value="ECO:0007669"/>
    <property type="project" value="UniProtKB-SubCell"/>
</dbReference>
<keyword evidence="14" id="KW-1185">Reference proteome</keyword>
<keyword evidence="12" id="KW-1133">Transmembrane helix</keyword>
<dbReference type="CDD" id="cd11042">
    <property type="entry name" value="CYP51-like"/>
    <property type="match status" value="1"/>
</dbReference>
<keyword evidence="12" id="KW-0812">Transmembrane</keyword>
<dbReference type="STRING" id="1684307.A0A316UAM4"/>
<proteinExistence type="inferred from homology"/>
<evidence type="ECO:0000256" key="6">
    <source>
        <dbReference type="ARBA" id="ARBA00023002"/>
    </source>
</evidence>
<dbReference type="PANTHER" id="PTHR24304:SF2">
    <property type="entry name" value="24-HYDROXYCHOLESTEROL 7-ALPHA-HYDROXYLASE"/>
    <property type="match status" value="1"/>
</dbReference>
<dbReference type="PRINTS" id="PR00465">
    <property type="entry name" value="EP450IV"/>
</dbReference>
<evidence type="ECO:0000256" key="1">
    <source>
        <dbReference type="ARBA" id="ARBA00001971"/>
    </source>
</evidence>
<keyword evidence="5 10" id="KW-0479">Metal-binding</keyword>
<evidence type="ECO:0000256" key="2">
    <source>
        <dbReference type="ARBA" id="ARBA00004370"/>
    </source>
</evidence>
<evidence type="ECO:0000256" key="11">
    <source>
        <dbReference type="RuleBase" id="RU000461"/>
    </source>
</evidence>
<keyword evidence="8 11" id="KW-0503">Monooxygenase</keyword>
<evidence type="ECO:0000256" key="10">
    <source>
        <dbReference type="PIRSR" id="PIRSR602403-1"/>
    </source>
</evidence>
<keyword evidence="7 10" id="KW-0408">Iron</keyword>
<dbReference type="FunFam" id="1.10.630.10:FF:000033">
    <property type="entry name" value="14-alpha sterol demethylase"/>
    <property type="match status" value="1"/>
</dbReference>
<protein>
    <submittedName>
        <fullName evidence="13">Cytochrome P450</fullName>
    </submittedName>
</protein>
<dbReference type="GeneID" id="37013657"/>
<keyword evidence="9 12" id="KW-0472">Membrane</keyword>
<dbReference type="PROSITE" id="PS00086">
    <property type="entry name" value="CYTOCHROME_P450"/>
    <property type="match status" value="1"/>
</dbReference>
<dbReference type="Pfam" id="PF00067">
    <property type="entry name" value="p450"/>
    <property type="match status" value="1"/>
</dbReference>
<dbReference type="GO" id="GO:0016705">
    <property type="term" value="F:oxidoreductase activity, acting on paired donors, with incorporation or reduction of molecular oxygen"/>
    <property type="evidence" value="ECO:0007669"/>
    <property type="project" value="InterPro"/>
</dbReference>
<comment type="cofactor">
    <cofactor evidence="1 10">
        <name>heme</name>
        <dbReference type="ChEBI" id="CHEBI:30413"/>
    </cofactor>
</comment>
<dbReference type="InterPro" id="IPR001128">
    <property type="entry name" value="Cyt_P450"/>
</dbReference>
<organism evidence="13 14">
    <name type="scientific">Pseudomicrostroma glucosiphilum</name>
    <dbReference type="NCBI Taxonomy" id="1684307"/>
    <lineage>
        <taxon>Eukaryota</taxon>
        <taxon>Fungi</taxon>
        <taxon>Dikarya</taxon>
        <taxon>Basidiomycota</taxon>
        <taxon>Ustilaginomycotina</taxon>
        <taxon>Exobasidiomycetes</taxon>
        <taxon>Microstromatales</taxon>
        <taxon>Microstromatales incertae sedis</taxon>
        <taxon>Pseudomicrostroma</taxon>
    </lineage>
</organism>
<dbReference type="InterPro" id="IPR017972">
    <property type="entry name" value="Cyt_P450_CS"/>
</dbReference>
<dbReference type="OrthoDB" id="1055148at2759"/>
<reference evidence="13 14" key="1">
    <citation type="journal article" date="2018" name="Mol. Biol. Evol.">
        <title>Broad Genomic Sampling Reveals a Smut Pathogenic Ancestry of the Fungal Clade Ustilaginomycotina.</title>
        <authorList>
            <person name="Kijpornyongpan T."/>
            <person name="Mondo S.J."/>
            <person name="Barry K."/>
            <person name="Sandor L."/>
            <person name="Lee J."/>
            <person name="Lipzen A."/>
            <person name="Pangilinan J."/>
            <person name="LaButti K."/>
            <person name="Hainaut M."/>
            <person name="Henrissat B."/>
            <person name="Grigoriev I.V."/>
            <person name="Spatafora J.W."/>
            <person name="Aime M.C."/>
        </authorList>
    </citation>
    <scope>NUCLEOTIDE SEQUENCE [LARGE SCALE GENOMIC DNA]</scope>
    <source>
        <strain evidence="13 14">MCA 4718</strain>
    </source>
</reference>
<dbReference type="EMBL" id="KZ819323">
    <property type="protein sequence ID" value="PWN22257.1"/>
    <property type="molecule type" value="Genomic_DNA"/>
</dbReference>
<sequence>MDIFSRAIAATPILRDLPVAAQVPIIVIAFVVASVVLNVASQLFLPKSRSAPPVVFHYFPIIGSAITYGMDPYTFFFDCKEKYGDVFTFVLLGRKITVALGPKGSNLIFNGKLSEVCAEDVYNPVITPVFGKDAVYDVPNAVFMEQKRFVKSGLTSDNLRVYVGQIVDETEQFLKNDPKFAGFKSGKSAPVDIFKAMCELTILTASRTLQGEEVRQNLDKSFAGLYHDLDGGFTPLNFIMPGLPLPANFKRDRAQRKMAQFYSEIVAKRRAAGSAEGAEPSQHHDMIATLMEQKYKNGRPLTDTEISTIMIALLMAGQHTSSATGSWALLRLGSKPELIQEIYDEQVRVYGEPDGSLRPLDYETSKSSLPVLDAVIRETLRMHPPLHSLMRRVLQDIPVPPTLSANTRGTGLRQKEGETLIIPKGHNVLAAPGVSAIDPTYWPDADQFLPSRWLEGGILKSEEKNGGAKSEATKGAATSNETVDYGWGAVSTGANSPYLPFGAGRHRCIGEQFAYLQLGTIIATIVRNFDWKIDGGDGKIGKTPEPDYTSMVVLPKLPCDLLMTKRETA</sequence>
<evidence type="ECO:0000256" key="9">
    <source>
        <dbReference type="ARBA" id="ARBA00023136"/>
    </source>
</evidence>
<dbReference type="GO" id="GO:0020037">
    <property type="term" value="F:heme binding"/>
    <property type="evidence" value="ECO:0007669"/>
    <property type="project" value="InterPro"/>
</dbReference>
<dbReference type="PANTHER" id="PTHR24304">
    <property type="entry name" value="CYTOCHROME P450 FAMILY 7"/>
    <property type="match status" value="1"/>
</dbReference>
<evidence type="ECO:0000256" key="4">
    <source>
        <dbReference type="ARBA" id="ARBA00022617"/>
    </source>
</evidence>
<keyword evidence="6 11" id="KW-0560">Oxidoreductase</keyword>
<keyword evidence="4 10" id="KW-0349">Heme</keyword>
<comment type="similarity">
    <text evidence="3 11">Belongs to the cytochrome P450 family.</text>
</comment>
<evidence type="ECO:0000313" key="13">
    <source>
        <dbReference type="EMBL" id="PWN22257.1"/>
    </source>
</evidence>
<dbReference type="RefSeq" id="XP_025349417.1">
    <property type="nucleotide sequence ID" value="XM_025491923.1"/>
</dbReference>
<accession>A0A316UAM4</accession>
<comment type="subcellular location">
    <subcellularLocation>
        <location evidence="2">Membrane</location>
    </subcellularLocation>
</comment>
<feature type="binding site" description="axial binding residue" evidence="10">
    <location>
        <position position="508"/>
    </location>
    <ligand>
        <name>heme</name>
        <dbReference type="ChEBI" id="CHEBI:30413"/>
    </ligand>
    <ligandPart>
        <name>Fe</name>
        <dbReference type="ChEBI" id="CHEBI:18248"/>
    </ligandPart>
</feature>
<feature type="transmembrane region" description="Helical" evidence="12">
    <location>
        <begin position="20"/>
        <end position="40"/>
    </location>
</feature>
<dbReference type="InterPro" id="IPR002403">
    <property type="entry name" value="Cyt_P450_E_grp-IV"/>
</dbReference>
<dbReference type="Proteomes" id="UP000245942">
    <property type="component" value="Unassembled WGS sequence"/>
</dbReference>
<dbReference type="GO" id="GO:0004497">
    <property type="term" value="F:monooxygenase activity"/>
    <property type="evidence" value="ECO:0007669"/>
    <property type="project" value="UniProtKB-KW"/>
</dbReference>
<evidence type="ECO:0000256" key="12">
    <source>
        <dbReference type="SAM" id="Phobius"/>
    </source>
</evidence>
<evidence type="ECO:0000256" key="7">
    <source>
        <dbReference type="ARBA" id="ARBA00023004"/>
    </source>
</evidence>
<evidence type="ECO:0000256" key="5">
    <source>
        <dbReference type="ARBA" id="ARBA00022723"/>
    </source>
</evidence>
<evidence type="ECO:0000256" key="8">
    <source>
        <dbReference type="ARBA" id="ARBA00023033"/>
    </source>
</evidence>
<dbReference type="AlphaFoldDB" id="A0A316UAM4"/>
<evidence type="ECO:0000256" key="3">
    <source>
        <dbReference type="ARBA" id="ARBA00010617"/>
    </source>
</evidence>
<dbReference type="SUPFAM" id="SSF48264">
    <property type="entry name" value="Cytochrome P450"/>
    <property type="match status" value="1"/>
</dbReference>
<dbReference type="InterPro" id="IPR050529">
    <property type="entry name" value="CYP450_sterol_14alpha_dmase"/>
</dbReference>
<evidence type="ECO:0000313" key="14">
    <source>
        <dbReference type="Proteomes" id="UP000245942"/>
    </source>
</evidence>
<dbReference type="GO" id="GO:0005506">
    <property type="term" value="F:iron ion binding"/>
    <property type="evidence" value="ECO:0007669"/>
    <property type="project" value="InterPro"/>
</dbReference>